<dbReference type="GO" id="GO:0008811">
    <property type="term" value="F:chloramphenicol O-acetyltransferase activity"/>
    <property type="evidence" value="ECO:0007669"/>
    <property type="project" value="UniProtKB-EC"/>
</dbReference>
<gene>
    <name evidence="9" type="ORF">C9J01_06360</name>
</gene>
<evidence type="ECO:0000256" key="7">
    <source>
        <dbReference type="ARBA" id="ARBA00023315"/>
    </source>
</evidence>
<comment type="similarity">
    <text evidence="1">Belongs to the transferase hexapeptide repeat family.</text>
</comment>
<dbReference type="InterPro" id="IPR050179">
    <property type="entry name" value="Trans_hexapeptide_repeat"/>
</dbReference>
<accession>A0A2T3NM64</accession>
<comment type="catalytic activity">
    <reaction evidence="8">
        <text>chloramphenicol + acetyl-CoA = chloramphenicol 3-acetate + CoA</text>
        <dbReference type="Rhea" id="RHEA:18421"/>
        <dbReference type="ChEBI" id="CHEBI:16730"/>
        <dbReference type="ChEBI" id="CHEBI:17698"/>
        <dbReference type="ChEBI" id="CHEBI:57287"/>
        <dbReference type="ChEBI" id="CHEBI:57288"/>
        <dbReference type="EC" id="2.3.1.28"/>
    </reaction>
</comment>
<dbReference type="EMBL" id="PYMB01000001">
    <property type="protein sequence ID" value="PSW16614.1"/>
    <property type="molecule type" value="Genomic_DNA"/>
</dbReference>
<evidence type="ECO:0000313" key="10">
    <source>
        <dbReference type="Proteomes" id="UP000241346"/>
    </source>
</evidence>
<keyword evidence="7" id="KW-0012">Acyltransferase</keyword>
<dbReference type="GO" id="GO:0046677">
    <property type="term" value="P:response to antibiotic"/>
    <property type="evidence" value="ECO:0007669"/>
    <property type="project" value="UniProtKB-KW"/>
</dbReference>
<name>A0A2T3NM64_9GAMM</name>
<dbReference type="InterPro" id="IPR018357">
    <property type="entry name" value="Hexapep_transf_CS"/>
</dbReference>
<evidence type="ECO:0000256" key="6">
    <source>
        <dbReference type="ARBA" id="ARBA00023251"/>
    </source>
</evidence>
<dbReference type="InterPro" id="IPR011004">
    <property type="entry name" value="Trimer_LpxA-like_sf"/>
</dbReference>
<dbReference type="PROSITE" id="PS00101">
    <property type="entry name" value="HEXAPEP_TRANSFERASES"/>
    <property type="match status" value="1"/>
</dbReference>
<dbReference type="Pfam" id="PF00132">
    <property type="entry name" value="Hexapep"/>
    <property type="match status" value="1"/>
</dbReference>
<dbReference type="Gene3D" id="2.160.10.10">
    <property type="entry name" value="Hexapeptide repeat proteins"/>
    <property type="match status" value="1"/>
</dbReference>
<protein>
    <recommendedName>
        <fullName evidence="3">Chloramphenicol acetyltransferase</fullName>
        <ecNumber evidence="2">2.3.1.28</ecNumber>
    </recommendedName>
</protein>
<evidence type="ECO:0000256" key="3">
    <source>
        <dbReference type="ARBA" id="ARBA00020291"/>
    </source>
</evidence>
<keyword evidence="4" id="KW-0808">Transferase</keyword>
<dbReference type="EC" id="2.3.1.28" evidence="2"/>
<dbReference type="OrthoDB" id="9815592at2"/>
<dbReference type="PANTHER" id="PTHR43300">
    <property type="entry name" value="ACETYLTRANSFERASE"/>
    <property type="match status" value="1"/>
</dbReference>
<keyword evidence="6" id="KW-0046">Antibiotic resistance</keyword>
<sequence>MSRLQEAGDTVIGNDVWIGSDAMIMHGVQIDDGAVIGTRAVITKNVEPYSIVAGNNHSLKNALMKRPIQSLSDIKWWYCSLEHVECAMACNAVGKLACWENTSLRVWLSNSHISMALRGQAR</sequence>
<reference evidence="9 10" key="1">
    <citation type="submission" date="2018-03" db="EMBL/GenBank/DDBJ databases">
        <title>Whole genome sequencing of Histamine producing bacteria.</title>
        <authorList>
            <person name="Butler K."/>
        </authorList>
    </citation>
    <scope>NUCLEOTIDE SEQUENCE [LARGE SCALE GENOMIC DNA]</scope>
    <source>
        <strain evidence="9 10">DSM 19138</strain>
    </source>
</reference>
<dbReference type="Proteomes" id="UP000241346">
    <property type="component" value="Unassembled WGS sequence"/>
</dbReference>
<dbReference type="AlphaFoldDB" id="A0A2T3NM64"/>
<evidence type="ECO:0000256" key="1">
    <source>
        <dbReference type="ARBA" id="ARBA00007274"/>
    </source>
</evidence>
<proteinExistence type="inferred from homology"/>
<dbReference type="PANTHER" id="PTHR43300:SF12">
    <property type="entry name" value="CHLORAMPHENICOL ACETYLTRANSFERASE"/>
    <property type="match status" value="1"/>
</dbReference>
<keyword evidence="5" id="KW-0677">Repeat</keyword>
<organism evidence="9 10">
    <name type="scientific">Photobacterium rosenbergii</name>
    <dbReference type="NCBI Taxonomy" id="294936"/>
    <lineage>
        <taxon>Bacteria</taxon>
        <taxon>Pseudomonadati</taxon>
        <taxon>Pseudomonadota</taxon>
        <taxon>Gammaproteobacteria</taxon>
        <taxon>Vibrionales</taxon>
        <taxon>Vibrionaceae</taxon>
        <taxon>Photobacterium</taxon>
    </lineage>
</organism>
<evidence type="ECO:0000256" key="8">
    <source>
        <dbReference type="ARBA" id="ARBA00047633"/>
    </source>
</evidence>
<evidence type="ECO:0000256" key="5">
    <source>
        <dbReference type="ARBA" id="ARBA00022737"/>
    </source>
</evidence>
<dbReference type="InterPro" id="IPR001451">
    <property type="entry name" value="Hexapep"/>
</dbReference>
<evidence type="ECO:0000256" key="2">
    <source>
        <dbReference type="ARBA" id="ARBA00013235"/>
    </source>
</evidence>
<dbReference type="SUPFAM" id="SSF51161">
    <property type="entry name" value="Trimeric LpxA-like enzymes"/>
    <property type="match status" value="1"/>
</dbReference>
<evidence type="ECO:0000256" key="4">
    <source>
        <dbReference type="ARBA" id="ARBA00022679"/>
    </source>
</evidence>
<comment type="caution">
    <text evidence="9">The sequence shown here is derived from an EMBL/GenBank/DDBJ whole genome shotgun (WGS) entry which is preliminary data.</text>
</comment>
<evidence type="ECO:0000313" key="9">
    <source>
        <dbReference type="EMBL" id="PSW16614.1"/>
    </source>
</evidence>